<gene>
    <name evidence="2" type="ORF">Fcan01_19293</name>
</gene>
<feature type="compositionally biased region" description="Low complexity" evidence="1">
    <location>
        <begin position="226"/>
        <end position="242"/>
    </location>
</feature>
<feature type="region of interest" description="Disordered" evidence="1">
    <location>
        <begin position="1"/>
        <end position="84"/>
    </location>
</feature>
<feature type="compositionally biased region" description="Pro residues" evidence="1">
    <location>
        <begin position="66"/>
        <end position="84"/>
    </location>
</feature>
<accession>A0A226DM09</accession>
<comment type="caution">
    <text evidence="2">The sequence shown here is derived from an EMBL/GenBank/DDBJ whole genome shotgun (WGS) entry which is preliminary data.</text>
</comment>
<name>A0A226DM09_FOLCA</name>
<dbReference type="Pfam" id="PF03564">
    <property type="entry name" value="DUF1759"/>
    <property type="match status" value="1"/>
</dbReference>
<evidence type="ECO:0000313" key="3">
    <source>
        <dbReference type="Proteomes" id="UP000198287"/>
    </source>
</evidence>
<dbReference type="PANTHER" id="PTHR22954:SF3">
    <property type="entry name" value="PROTEIN CBG08539"/>
    <property type="match status" value="1"/>
</dbReference>
<reference evidence="2 3" key="1">
    <citation type="submission" date="2015-12" db="EMBL/GenBank/DDBJ databases">
        <title>The genome of Folsomia candida.</title>
        <authorList>
            <person name="Faddeeva A."/>
            <person name="Derks M.F."/>
            <person name="Anvar Y."/>
            <person name="Smit S."/>
            <person name="Van Straalen N."/>
            <person name="Roelofs D."/>
        </authorList>
    </citation>
    <scope>NUCLEOTIDE SEQUENCE [LARGE SCALE GENOMIC DNA]</scope>
    <source>
        <strain evidence="2 3">VU population</strain>
        <tissue evidence="2">Whole body</tissue>
    </source>
</reference>
<proteinExistence type="predicted"/>
<dbReference type="PANTHER" id="PTHR22954">
    <property type="entry name" value="RETROVIRAL PROTEASE-RELATED"/>
    <property type="match status" value="1"/>
</dbReference>
<evidence type="ECO:0000256" key="1">
    <source>
        <dbReference type="SAM" id="MobiDB-lite"/>
    </source>
</evidence>
<dbReference type="Proteomes" id="UP000198287">
    <property type="component" value="Unassembled WGS sequence"/>
</dbReference>
<evidence type="ECO:0000313" key="2">
    <source>
        <dbReference type="EMBL" id="OXA46038.1"/>
    </source>
</evidence>
<feature type="compositionally biased region" description="Low complexity" evidence="1">
    <location>
        <begin position="12"/>
        <end position="30"/>
    </location>
</feature>
<dbReference type="EMBL" id="LNIX01000016">
    <property type="protein sequence ID" value="OXA46038.1"/>
    <property type="molecule type" value="Genomic_DNA"/>
</dbReference>
<protein>
    <submittedName>
        <fullName evidence="2">Uncharacterized protein</fullName>
    </submittedName>
</protein>
<organism evidence="2 3">
    <name type="scientific">Folsomia candida</name>
    <name type="common">Springtail</name>
    <dbReference type="NCBI Taxonomy" id="158441"/>
    <lineage>
        <taxon>Eukaryota</taxon>
        <taxon>Metazoa</taxon>
        <taxon>Ecdysozoa</taxon>
        <taxon>Arthropoda</taxon>
        <taxon>Hexapoda</taxon>
        <taxon>Collembola</taxon>
        <taxon>Entomobryomorpha</taxon>
        <taxon>Isotomoidea</taxon>
        <taxon>Isotomidae</taxon>
        <taxon>Proisotominae</taxon>
        <taxon>Folsomia</taxon>
    </lineage>
</organism>
<dbReference type="AlphaFoldDB" id="A0A226DM09"/>
<dbReference type="InterPro" id="IPR005312">
    <property type="entry name" value="DUF1759"/>
</dbReference>
<keyword evidence="3" id="KW-1185">Reference proteome</keyword>
<dbReference type="OrthoDB" id="5984724at2759"/>
<feature type="region of interest" description="Disordered" evidence="1">
    <location>
        <begin position="226"/>
        <end position="245"/>
    </location>
</feature>
<sequence>MSDKSDPDSQLPPVLAPNAPAPDADTAAGPSVRSTRARGPPPLVVPHVAASRRRHRDAPVLHPYDVTPPPVAPGPAAPPAPPLPPAPGYLRTLLGPFGRLLPPSPANLFPLDLASPVPGGSGSEIDNEANPIDVRALAAAADEAAYLLQEAIATAADLRGAADDAARNAADAEAAEADAEVVNAAVAAAIVANTEATAAESNLQTAADTYTAAAAAANNDAAAAAHSTTSNSSGSSSAAGGTPIPTMAPNADDVLAYQSVYEAIKARVEQGTTVVTNHEAGNALLTEISAQVQVDTFKVLDQDLINLHTSCFGTFSAVKNTPSDPHAPRDQPLLDLQALQDEFTRTRVKTLEIQKELVNKTGAGLKPPRLGLPHFKGNAADWPDFKAAFVVMVNDSPKFLPTEKLRLLKEALSGRAADNITDLKTTDVNWKIAWDRMPARYDSARETAYAALRPLFELRDLKTPNGAGIHYLLAQVRTARAQLDEIPLGGVGKDEVLFSHFILAHLDDETSIKFNDSLPNSDVPSI</sequence>